<dbReference type="GO" id="GO:0006303">
    <property type="term" value="P:double-strand break repair via nonhomologous end joining"/>
    <property type="evidence" value="ECO:0007669"/>
    <property type="project" value="TreeGrafter"/>
</dbReference>
<protein>
    <recommendedName>
        <fullName evidence="6">DNA repair metallo-beta-lactamase domain-containing protein</fullName>
    </recommendedName>
</protein>
<comment type="caution">
    <text evidence="4">The sequence shown here is derived from an EMBL/GenBank/DDBJ whole genome shotgun (WGS) entry which is preliminary data.</text>
</comment>
<keyword evidence="5" id="KW-1185">Reference proteome</keyword>
<keyword evidence="1" id="KW-0540">Nuclease</keyword>
<proteinExistence type="predicted"/>
<gene>
    <name evidence="4" type="ORF">PPACK8108_LOCUS4057</name>
</gene>
<sequence>MSTFDGYFREFEGLIRADNFGDSSKRPDGLNRHPLIFLLSHAHSDHMVELESFSGSDIYCSAITKEIVLKHRSALDRVEQYAGFSSSKHRTYSHLSKTTDGSSVDLLKQLPLLKPSTVTLANPDVDRCVLTLIPANHCPGAVMFLIQMWNRAVLYTGDIRAEPWWLESLTKETILAPYLAFPTDPINSSSSLSWGPKTSDPQKPLDNLYLDTSSILSKKEVLTKDSAISRTIDSMALYPKDTIFFINAWTWGYEELLQRIAIRFKTKIHVDEYKYEIYSQPNFKAQYPLLYSSATPDFNMTRFHSCERQWRCDQTWGNGNGCKEFVDRDVQGDVKEKRAMCKRKRIVYVNPWEMTTSKWEMYYSNLSLQLAALTKPGAKNQDNQWPSYLICPLARHSSFEEIYGFVSIFKPKCIFPNTTKPKHGFIEYHALPMVFRDVIQDQAAELIAKNAAEYTKYQERRFCKRFHLRYPINSLSENLSETCDQYEKLDFGSEEYQEMWKENFLAADDSCKQSAALYVQG</sequence>
<dbReference type="GO" id="GO:0000723">
    <property type="term" value="P:telomere maintenance"/>
    <property type="evidence" value="ECO:0007669"/>
    <property type="project" value="TreeGrafter"/>
</dbReference>
<reference evidence="4" key="1">
    <citation type="submission" date="2022-06" db="EMBL/GenBank/DDBJ databases">
        <authorList>
            <consortium name="SYNGENTA / RWTH Aachen University"/>
        </authorList>
    </citation>
    <scope>NUCLEOTIDE SEQUENCE</scope>
</reference>
<feature type="non-terminal residue" evidence="4">
    <location>
        <position position="521"/>
    </location>
</feature>
<dbReference type="AlphaFoldDB" id="A0AAV0ANC9"/>
<evidence type="ECO:0000313" key="5">
    <source>
        <dbReference type="Proteomes" id="UP001153365"/>
    </source>
</evidence>
<accession>A0AAV0ANC9</accession>
<dbReference type="PANTHER" id="PTHR23240:SF8">
    <property type="entry name" value="PROTEIN ARTEMIS"/>
    <property type="match status" value="1"/>
</dbReference>
<keyword evidence="2" id="KW-0378">Hydrolase</keyword>
<keyword evidence="3" id="KW-0269">Exonuclease</keyword>
<name>A0AAV0ANC9_PHAPC</name>
<evidence type="ECO:0000256" key="3">
    <source>
        <dbReference type="ARBA" id="ARBA00022839"/>
    </source>
</evidence>
<dbReference type="PANTHER" id="PTHR23240">
    <property type="entry name" value="DNA CROSS-LINK REPAIR PROTEIN PSO2/SNM1-RELATED"/>
    <property type="match status" value="1"/>
</dbReference>
<dbReference type="InterPro" id="IPR036866">
    <property type="entry name" value="RibonucZ/Hydroxyglut_hydro"/>
</dbReference>
<dbReference type="Proteomes" id="UP001153365">
    <property type="component" value="Unassembled WGS sequence"/>
</dbReference>
<dbReference type="Gene3D" id="3.60.15.10">
    <property type="entry name" value="Ribonuclease Z/Hydroxyacylglutathione hydrolase-like"/>
    <property type="match status" value="1"/>
</dbReference>
<evidence type="ECO:0000256" key="2">
    <source>
        <dbReference type="ARBA" id="ARBA00022801"/>
    </source>
</evidence>
<evidence type="ECO:0000256" key="1">
    <source>
        <dbReference type="ARBA" id="ARBA00022722"/>
    </source>
</evidence>
<dbReference type="GO" id="GO:0035312">
    <property type="term" value="F:5'-3' DNA exonuclease activity"/>
    <property type="evidence" value="ECO:0007669"/>
    <property type="project" value="TreeGrafter"/>
</dbReference>
<dbReference type="EMBL" id="CALTRL010000733">
    <property type="protein sequence ID" value="CAH7669435.1"/>
    <property type="molecule type" value="Genomic_DNA"/>
</dbReference>
<dbReference type="GO" id="GO:0003684">
    <property type="term" value="F:damaged DNA binding"/>
    <property type="evidence" value="ECO:0007669"/>
    <property type="project" value="TreeGrafter"/>
</dbReference>
<evidence type="ECO:0000313" key="4">
    <source>
        <dbReference type="EMBL" id="CAH7669435.1"/>
    </source>
</evidence>
<dbReference type="Gene3D" id="3.40.50.12650">
    <property type="match status" value="1"/>
</dbReference>
<evidence type="ECO:0008006" key="6">
    <source>
        <dbReference type="Google" id="ProtNLM"/>
    </source>
</evidence>
<dbReference type="GO" id="GO:0036297">
    <property type="term" value="P:interstrand cross-link repair"/>
    <property type="evidence" value="ECO:0007669"/>
    <property type="project" value="TreeGrafter"/>
</dbReference>
<dbReference type="SUPFAM" id="SSF56281">
    <property type="entry name" value="Metallo-hydrolase/oxidoreductase"/>
    <property type="match status" value="1"/>
</dbReference>
<organism evidence="4 5">
    <name type="scientific">Phakopsora pachyrhizi</name>
    <name type="common">Asian soybean rust disease fungus</name>
    <dbReference type="NCBI Taxonomy" id="170000"/>
    <lineage>
        <taxon>Eukaryota</taxon>
        <taxon>Fungi</taxon>
        <taxon>Dikarya</taxon>
        <taxon>Basidiomycota</taxon>
        <taxon>Pucciniomycotina</taxon>
        <taxon>Pucciniomycetes</taxon>
        <taxon>Pucciniales</taxon>
        <taxon>Phakopsoraceae</taxon>
        <taxon>Phakopsora</taxon>
    </lineage>
</organism>